<protein>
    <recommendedName>
        <fullName evidence="6">Phosphoribosylglycinamide formyltransferase</fullName>
        <ecNumber evidence="6">2.1.2.2</ecNumber>
    </recommendedName>
    <alternativeName>
        <fullName evidence="6">5'-phosphoribosylglycinamide transformylase</fullName>
    </alternativeName>
    <alternativeName>
        <fullName evidence="6">GAR transformylase</fullName>
        <shortName evidence="6">GART</shortName>
    </alternativeName>
</protein>
<evidence type="ECO:0000313" key="9">
    <source>
        <dbReference type="Proteomes" id="UP000053881"/>
    </source>
</evidence>
<dbReference type="FunFam" id="3.40.50.170:FF:000007">
    <property type="entry name" value="Phosphoribosylglycinamide formyltransferase"/>
    <property type="match status" value="1"/>
</dbReference>
<dbReference type="InterPro" id="IPR004607">
    <property type="entry name" value="GART"/>
</dbReference>
<dbReference type="GO" id="GO:0006189">
    <property type="term" value="P:'de novo' IMP biosynthetic process"/>
    <property type="evidence" value="ECO:0007669"/>
    <property type="project" value="UniProtKB-UniRule"/>
</dbReference>
<dbReference type="PANTHER" id="PTHR43369:SF2">
    <property type="entry name" value="PHOSPHORIBOSYLGLYCINAMIDE FORMYLTRANSFERASE"/>
    <property type="match status" value="1"/>
</dbReference>
<accession>A0A0Q9XSN2</accession>
<evidence type="ECO:0000256" key="4">
    <source>
        <dbReference type="ARBA" id="ARBA00038440"/>
    </source>
</evidence>
<organism evidence="8 9">
    <name type="scientific">Lederbergia galactosidilytica</name>
    <dbReference type="NCBI Taxonomy" id="217031"/>
    <lineage>
        <taxon>Bacteria</taxon>
        <taxon>Bacillati</taxon>
        <taxon>Bacillota</taxon>
        <taxon>Bacilli</taxon>
        <taxon>Bacillales</taxon>
        <taxon>Bacillaceae</taxon>
        <taxon>Lederbergia</taxon>
    </lineage>
</organism>
<dbReference type="CDD" id="cd08645">
    <property type="entry name" value="FMT_core_GART"/>
    <property type="match status" value="1"/>
</dbReference>
<keyword evidence="2 6" id="KW-0808">Transferase</keyword>
<reference evidence="8 9" key="1">
    <citation type="submission" date="2015-06" db="EMBL/GenBank/DDBJ databases">
        <title>Genome sequencing project of Bacillus galactosidilyticus PL133.</title>
        <authorList>
            <person name="Gaiero J."/>
            <person name="Nicol R."/>
            <person name="Habash M."/>
        </authorList>
    </citation>
    <scope>NUCLEOTIDE SEQUENCE [LARGE SCALE GENOMIC DNA]</scope>
    <source>
        <strain evidence="8 9">PL133</strain>
    </source>
</reference>
<dbReference type="PROSITE" id="PS00373">
    <property type="entry name" value="GART"/>
    <property type="match status" value="1"/>
</dbReference>
<evidence type="ECO:0000256" key="2">
    <source>
        <dbReference type="ARBA" id="ARBA00022679"/>
    </source>
</evidence>
<comment type="function">
    <text evidence="6">Catalyzes the transfer of a formyl group from 10-formyltetrahydrofolate to 5-phospho-ribosyl-glycinamide (GAR), producing 5-phospho-ribosyl-N-formylglycinamide (FGAR) and tetrahydrofolate.</text>
</comment>
<dbReference type="InterPro" id="IPR002376">
    <property type="entry name" value="Formyl_transf_N"/>
</dbReference>
<feature type="binding site" evidence="6">
    <location>
        <begin position="12"/>
        <end position="14"/>
    </location>
    <ligand>
        <name>N(1)-(5-phospho-beta-D-ribosyl)glycinamide</name>
        <dbReference type="ChEBI" id="CHEBI:143788"/>
    </ligand>
</feature>
<comment type="catalytic activity">
    <reaction evidence="5 6">
        <text>N(1)-(5-phospho-beta-D-ribosyl)glycinamide + (6R)-10-formyltetrahydrofolate = N(2)-formyl-N(1)-(5-phospho-beta-D-ribosyl)glycinamide + (6S)-5,6,7,8-tetrahydrofolate + H(+)</text>
        <dbReference type="Rhea" id="RHEA:15053"/>
        <dbReference type="ChEBI" id="CHEBI:15378"/>
        <dbReference type="ChEBI" id="CHEBI:57453"/>
        <dbReference type="ChEBI" id="CHEBI:143788"/>
        <dbReference type="ChEBI" id="CHEBI:147286"/>
        <dbReference type="ChEBI" id="CHEBI:195366"/>
        <dbReference type="EC" id="2.1.2.2"/>
    </reaction>
</comment>
<feature type="binding site" evidence="6">
    <location>
        <begin position="90"/>
        <end position="93"/>
    </location>
    <ligand>
        <name>(6R)-10-formyltetrahydrofolate</name>
        <dbReference type="ChEBI" id="CHEBI:195366"/>
    </ligand>
</feature>
<feature type="binding site" evidence="6">
    <location>
        <position position="65"/>
    </location>
    <ligand>
        <name>(6R)-10-formyltetrahydrofolate</name>
        <dbReference type="ChEBI" id="CHEBI:195366"/>
    </ligand>
</feature>
<dbReference type="UniPathway" id="UPA00074">
    <property type="reaction ID" value="UER00126"/>
</dbReference>
<feature type="domain" description="Formyl transferase N-terminal" evidence="7">
    <location>
        <begin position="3"/>
        <end position="182"/>
    </location>
</feature>
<dbReference type="Gene3D" id="3.40.50.170">
    <property type="entry name" value="Formyl transferase, N-terminal domain"/>
    <property type="match status" value="1"/>
</dbReference>
<dbReference type="EMBL" id="LGPB01000117">
    <property type="protein sequence ID" value="KRG11632.1"/>
    <property type="molecule type" value="Genomic_DNA"/>
</dbReference>
<dbReference type="GO" id="GO:0005829">
    <property type="term" value="C:cytosol"/>
    <property type="evidence" value="ECO:0007669"/>
    <property type="project" value="TreeGrafter"/>
</dbReference>
<dbReference type="InterPro" id="IPR001555">
    <property type="entry name" value="GART_AS"/>
</dbReference>
<feature type="active site" description="Proton donor" evidence="6">
    <location>
        <position position="109"/>
    </location>
</feature>
<name>A0A0Q9XSN2_9BACI</name>
<evidence type="ECO:0000256" key="5">
    <source>
        <dbReference type="ARBA" id="ARBA00047664"/>
    </source>
</evidence>
<evidence type="ECO:0000256" key="3">
    <source>
        <dbReference type="ARBA" id="ARBA00022755"/>
    </source>
</evidence>
<dbReference type="Pfam" id="PF00551">
    <property type="entry name" value="Formyl_trans_N"/>
    <property type="match status" value="1"/>
</dbReference>
<dbReference type="NCBIfam" id="TIGR00639">
    <property type="entry name" value="PurN"/>
    <property type="match status" value="1"/>
</dbReference>
<feature type="binding site" evidence="6">
    <location>
        <position position="107"/>
    </location>
    <ligand>
        <name>(6R)-10-formyltetrahydrofolate</name>
        <dbReference type="ChEBI" id="CHEBI:195366"/>
    </ligand>
</feature>
<dbReference type="SUPFAM" id="SSF53328">
    <property type="entry name" value="Formyltransferase"/>
    <property type="match status" value="1"/>
</dbReference>
<dbReference type="PANTHER" id="PTHR43369">
    <property type="entry name" value="PHOSPHORIBOSYLGLYCINAMIDE FORMYLTRANSFERASE"/>
    <property type="match status" value="1"/>
</dbReference>
<evidence type="ECO:0000259" key="7">
    <source>
        <dbReference type="Pfam" id="PF00551"/>
    </source>
</evidence>
<evidence type="ECO:0000256" key="6">
    <source>
        <dbReference type="HAMAP-Rule" id="MF_01930"/>
    </source>
</evidence>
<dbReference type="PATRIC" id="fig|217031.4.peg.5375"/>
<comment type="similarity">
    <text evidence="4 6">Belongs to the GART family.</text>
</comment>
<sequence>MRRIAIFASGTGSNFQAIVDAIQKGNLQATIALLICDKPEAPVIEKAQKTNIPVFTFSPKEFASKAIFESIICEQLQEAKVDFIVLAGYMRLIGPTLLQAYPNKIINLHPSLLPAFPGKEAIKQAVQAGVKITGITIHYVDEGMDTGPIIAQEAVEISEDDTLFDVERKIHQVEHIFYPQTLQKLCLREYEEEYKGI</sequence>
<comment type="pathway">
    <text evidence="1 6">Purine metabolism; IMP biosynthesis via de novo pathway; N(2)-formyl-N(1)-(5-phospho-D-ribosyl)glycinamide from N(1)-(5-phospho-D-ribosyl)glycinamide (10-formyl THF route): step 1/1.</text>
</comment>
<dbReference type="HAMAP" id="MF_01930">
    <property type="entry name" value="PurN"/>
    <property type="match status" value="1"/>
</dbReference>
<evidence type="ECO:0000313" key="8">
    <source>
        <dbReference type="EMBL" id="KRG11632.1"/>
    </source>
</evidence>
<dbReference type="InterPro" id="IPR036477">
    <property type="entry name" value="Formyl_transf_N_sf"/>
</dbReference>
<proteinExistence type="inferred from homology"/>
<dbReference type="GO" id="GO:0004644">
    <property type="term" value="F:phosphoribosylglycinamide formyltransferase activity"/>
    <property type="evidence" value="ECO:0007669"/>
    <property type="project" value="UniProtKB-UniRule"/>
</dbReference>
<evidence type="ECO:0000256" key="1">
    <source>
        <dbReference type="ARBA" id="ARBA00005054"/>
    </source>
</evidence>
<feature type="site" description="Raises pKa of active site His" evidence="6">
    <location>
        <position position="145"/>
    </location>
</feature>
<keyword evidence="3 6" id="KW-0658">Purine biosynthesis</keyword>
<gene>
    <name evidence="6" type="primary">purN</name>
    <name evidence="8" type="ORF">ACA29_15810</name>
</gene>
<dbReference type="Proteomes" id="UP000053881">
    <property type="component" value="Unassembled WGS sequence"/>
</dbReference>
<dbReference type="EC" id="2.1.2.2" evidence="6"/>
<dbReference type="AlphaFoldDB" id="A0A0Q9XSN2"/>
<comment type="caution">
    <text evidence="8">The sequence shown here is derived from an EMBL/GenBank/DDBJ whole genome shotgun (WGS) entry which is preliminary data.</text>
</comment>